<keyword evidence="4" id="KW-1003">Cell membrane</keyword>
<accession>A0A916RIA7</accession>
<dbReference type="PANTHER" id="PTHR33446">
    <property type="entry name" value="PROTEIN TONB-RELATED"/>
    <property type="match status" value="1"/>
</dbReference>
<evidence type="ECO:0000256" key="2">
    <source>
        <dbReference type="ARBA" id="ARBA00006555"/>
    </source>
</evidence>
<name>A0A916RIA7_9HYPH</name>
<dbReference type="InterPro" id="IPR006260">
    <property type="entry name" value="TonB/TolA_C"/>
</dbReference>
<dbReference type="EMBL" id="BMKB01000005">
    <property type="protein sequence ID" value="GGA57516.1"/>
    <property type="molecule type" value="Genomic_DNA"/>
</dbReference>
<dbReference type="RefSeq" id="WP_127073676.1">
    <property type="nucleotide sequence ID" value="NZ_BMKB01000005.1"/>
</dbReference>
<keyword evidence="13" id="KW-1185">Reference proteome</keyword>
<evidence type="ECO:0000256" key="8">
    <source>
        <dbReference type="ARBA" id="ARBA00022989"/>
    </source>
</evidence>
<evidence type="ECO:0000256" key="9">
    <source>
        <dbReference type="ARBA" id="ARBA00023136"/>
    </source>
</evidence>
<dbReference type="Gene3D" id="3.30.1150.10">
    <property type="match status" value="1"/>
</dbReference>
<evidence type="ECO:0000256" key="1">
    <source>
        <dbReference type="ARBA" id="ARBA00004383"/>
    </source>
</evidence>
<feature type="region of interest" description="Disordered" evidence="10">
    <location>
        <begin position="169"/>
        <end position="225"/>
    </location>
</feature>
<dbReference type="InterPro" id="IPR051045">
    <property type="entry name" value="TonB-dependent_transducer"/>
</dbReference>
<comment type="caution">
    <text evidence="12">The sequence shown here is derived from an EMBL/GenBank/DDBJ whole genome shotgun (WGS) entry which is preliminary data.</text>
</comment>
<evidence type="ECO:0000256" key="5">
    <source>
        <dbReference type="ARBA" id="ARBA00022519"/>
    </source>
</evidence>
<comment type="subcellular location">
    <subcellularLocation>
        <location evidence="1">Cell inner membrane</location>
        <topology evidence="1">Single-pass membrane protein</topology>
        <orientation evidence="1">Periplasmic side</orientation>
    </subcellularLocation>
</comment>
<dbReference type="GO" id="GO:0098797">
    <property type="term" value="C:plasma membrane protein complex"/>
    <property type="evidence" value="ECO:0007669"/>
    <property type="project" value="TreeGrafter"/>
</dbReference>
<dbReference type="GO" id="GO:0031992">
    <property type="term" value="F:energy transducer activity"/>
    <property type="evidence" value="ECO:0007669"/>
    <property type="project" value="TreeGrafter"/>
</dbReference>
<evidence type="ECO:0000313" key="12">
    <source>
        <dbReference type="EMBL" id="GGA57516.1"/>
    </source>
</evidence>
<keyword evidence="9" id="KW-0472">Membrane</keyword>
<keyword evidence="8" id="KW-1133">Transmembrane helix</keyword>
<reference evidence="12 13" key="1">
    <citation type="journal article" date="2014" name="Int. J. Syst. Evol. Microbiol.">
        <title>Complete genome sequence of Corynebacterium casei LMG S-19264T (=DSM 44701T), isolated from a smear-ripened cheese.</title>
        <authorList>
            <consortium name="US DOE Joint Genome Institute (JGI-PGF)"/>
            <person name="Walter F."/>
            <person name="Albersmeier A."/>
            <person name="Kalinowski J."/>
            <person name="Ruckert C."/>
        </authorList>
    </citation>
    <scope>NUCLEOTIDE SEQUENCE [LARGE SCALE GENOMIC DNA]</scope>
    <source>
        <strain evidence="12 13">CGMCC 1.15896</strain>
    </source>
</reference>
<keyword evidence="7" id="KW-0653">Protein transport</keyword>
<feature type="domain" description="TonB C-terminal" evidence="11">
    <location>
        <begin position="238"/>
        <end position="326"/>
    </location>
</feature>
<dbReference type="PROSITE" id="PS52015">
    <property type="entry name" value="TONB_CTD"/>
    <property type="match status" value="1"/>
</dbReference>
<keyword evidence="6" id="KW-0812">Transmembrane</keyword>
<dbReference type="AlphaFoldDB" id="A0A916RIA7"/>
<keyword evidence="5" id="KW-0997">Cell inner membrane</keyword>
<organism evidence="12 13">
    <name type="scientific">Pelagibacterium lentulum</name>
    <dbReference type="NCBI Taxonomy" id="2029865"/>
    <lineage>
        <taxon>Bacteria</taxon>
        <taxon>Pseudomonadati</taxon>
        <taxon>Pseudomonadota</taxon>
        <taxon>Alphaproteobacteria</taxon>
        <taxon>Hyphomicrobiales</taxon>
        <taxon>Devosiaceae</taxon>
        <taxon>Pelagibacterium</taxon>
    </lineage>
</organism>
<dbReference type="NCBIfam" id="TIGR01352">
    <property type="entry name" value="tonB_Cterm"/>
    <property type="match status" value="1"/>
</dbReference>
<dbReference type="PANTHER" id="PTHR33446:SF2">
    <property type="entry name" value="PROTEIN TONB"/>
    <property type="match status" value="1"/>
</dbReference>
<evidence type="ECO:0000256" key="6">
    <source>
        <dbReference type="ARBA" id="ARBA00022692"/>
    </source>
</evidence>
<dbReference type="SUPFAM" id="SSF74653">
    <property type="entry name" value="TolA/TonB C-terminal domain"/>
    <property type="match status" value="1"/>
</dbReference>
<evidence type="ECO:0000259" key="11">
    <source>
        <dbReference type="PROSITE" id="PS52015"/>
    </source>
</evidence>
<feature type="compositionally biased region" description="Low complexity" evidence="10">
    <location>
        <begin position="193"/>
        <end position="207"/>
    </location>
</feature>
<gene>
    <name evidence="12" type="ORF">GCM10011499_29630</name>
</gene>
<proteinExistence type="inferred from homology"/>
<sequence length="326" mass="33446">MTLRAWTIAITASLLLHLLLAAWFTPRPQTIEIAGGMAAEVSIVGNTFADAVSAGAVPTQIADATDVTAEIEQETSTALAPEATQVIQPVEMEIIEAVETQSIDPDSIIVALENQTSHVVERETAVEPIVRRNVTEAETLEIETLVQQDRSDPETVASEQVTEVLVVEPEAPPTPPARPAGLAAQPTPQPVRTASAAGSGGTAPSDTRQGVAQGGATGNAASTGQAANSQAGNAAVSNYPGQVAAALGRALRYPSNARGATGQSLVSFTVAANGQLVGAQIRGSSGNAVLDQAAIATVQRAAPFPPIPPAAGRNQWSFTLPLSFTR</sequence>
<keyword evidence="3" id="KW-0813">Transport</keyword>
<dbReference type="GO" id="GO:0015031">
    <property type="term" value="P:protein transport"/>
    <property type="evidence" value="ECO:0007669"/>
    <property type="project" value="UniProtKB-KW"/>
</dbReference>
<dbReference type="Proteomes" id="UP000596977">
    <property type="component" value="Unassembled WGS sequence"/>
</dbReference>
<protein>
    <recommendedName>
        <fullName evidence="11">TonB C-terminal domain-containing protein</fullName>
    </recommendedName>
</protein>
<evidence type="ECO:0000256" key="7">
    <source>
        <dbReference type="ARBA" id="ARBA00022927"/>
    </source>
</evidence>
<dbReference type="OrthoDB" id="8448705at2"/>
<evidence type="ECO:0000256" key="4">
    <source>
        <dbReference type="ARBA" id="ARBA00022475"/>
    </source>
</evidence>
<dbReference type="GO" id="GO:0055085">
    <property type="term" value="P:transmembrane transport"/>
    <property type="evidence" value="ECO:0007669"/>
    <property type="project" value="InterPro"/>
</dbReference>
<evidence type="ECO:0000256" key="3">
    <source>
        <dbReference type="ARBA" id="ARBA00022448"/>
    </source>
</evidence>
<dbReference type="Pfam" id="PF03544">
    <property type="entry name" value="TonB_C"/>
    <property type="match status" value="1"/>
</dbReference>
<evidence type="ECO:0000256" key="10">
    <source>
        <dbReference type="SAM" id="MobiDB-lite"/>
    </source>
</evidence>
<dbReference type="InterPro" id="IPR037682">
    <property type="entry name" value="TonB_C"/>
</dbReference>
<evidence type="ECO:0000313" key="13">
    <source>
        <dbReference type="Proteomes" id="UP000596977"/>
    </source>
</evidence>
<comment type="similarity">
    <text evidence="2">Belongs to the TonB family.</text>
</comment>